<dbReference type="OrthoDB" id="185373at2759"/>
<dbReference type="FunFam" id="1.25.40.10:FF:000073">
    <property type="entry name" value="Pentatricopeptide repeat-containing protein chloroplastic"/>
    <property type="match status" value="1"/>
</dbReference>
<accession>A0A9D4UK07</accession>
<dbReference type="NCBIfam" id="TIGR00756">
    <property type="entry name" value="PPR"/>
    <property type="match status" value="6"/>
</dbReference>
<dbReference type="Proteomes" id="UP000886520">
    <property type="component" value="Chromosome 16"/>
</dbReference>
<organism evidence="3 4">
    <name type="scientific">Adiantum capillus-veneris</name>
    <name type="common">Maidenhair fern</name>
    <dbReference type="NCBI Taxonomy" id="13818"/>
    <lineage>
        <taxon>Eukaryota</taxon>
        <taxon>Viridiplantae</taxon>
        <taxon>Streptophyta</taxon>
        <taxon>Embryophyta</taxon>
        <taxon>Tracheophyta</taxon>
        <taxon>Polypodiopsida</taxon>
        <taxon>Polypodiidae</taxon>
        <taxon>Polypodiales</taxon>
        <taxon>Pteridineae</taxon>
        <taxon>Pteridaceae</taxon>
        <taxon>Vittarioideae</taxon>
        <taxon>Adiantum</taxon>
    </lineage>
</organism>
<dbReference type="PANTHER" id="PTHR47928">
    <property type="entry name" value="REPEAT-CONTAINING PROTEIN, PUTATIVE-RELATED"/>
    <property type="match status" value="1"/>
</dbReference>
<dbReference type="InterPro" id="IPR002885">
    <property type="entry name" value="PPR_rpt"/>
</dbReference>
<dbReference type="Gene3D" id="1.25.40.10">
    <property type="entry name" value="Tetratricopeptide repeat domain"/>
    <property type="match status" value="6"/>
</dbReference>
<feature type="repeat" description="PPR" evidence="2">
    <location>
        <begin position="477"/>
        <end position="511"/>
    </location>
</feature>
<dbReference type="PROSITE" id="PS51375">
    <property type="entry name" value="PPR"/>
    <property type="match status" value="7"/>
</dbReference>
<dbReference type="Pfam" id="PF01535">
    <property type="entry name" value="PPR"/>
    <property type="match status" value="7"/>
</dbReference>
<feature type="repeat" description="PPR" evidence="2">
    <location>
        <begin position="578"/>
        <end position="608"/>
    </location>
</feature>
<dbReference type="Pfam" id="PF13041">
    <property type="entry name" value="PPR_2"/>
    <property type="match status" value="5"/>
</dbReference>
<protein>
    <recommendedName>
        <fullName evidence="5">Pentatricopeptide repeat-containing protein</fullName>
    </recommendedName>
</protein>
<sequence length="909" mass="101319">MMADKNTIKNYVSIVHKCRKCKDLDGAKHVYLHIRNDGLETHPVLGNYMVPMFADCGSMMDALEIFGNLACRNVFSYTYLILGYVHSEQPNISLTLYDRMKKEGVEPSSYTLVAVLKACARLLHIKKGQEIHNEILQKGFETDLLTGSTLTDMYAKNGSPFEAQKAFEKLHDHDIVLWNVLVWGYVDNGLDLEALKCYDKMQQKGLSPNETTFVFMLQACSNTGDVLAGQELHTCIVLKGFDLDLFVGNTLVNMYGKCGLLSDAQNMFEKLSVQNVVSWSALIDGYAEHKGDLKALELYDMMELGDAVPNVVTFGSIIKACTNLSALDRGRKIHSRIIQLGHDKEQQVSNSLMTMYVKCGKNAEAQKVFDMLPLRNVVSWNIFIEGLAQHQPVKEVVSCFDKMQREGVSPDVVAYASILSACIDAKDVDIINSLHTMITERGLEVESLVGSTLVAGYAKCGLLFEAQMVFEKVPNSNFVAWNALIAGYAEYGLGRECLDCFAKMKAHSIYASLVTYLCILKECGSRGLVRKGQEIHSDIMKTGYDVDPYVGNTLVDMYARCGSMIDSYRVFESLLVPDIVSWNALITGYAEYGPDQEALNCFERMQEEYVCEDPTTVVSVLKACGNVGAPDSAKDIHMKILYKGYENDPYLVATLIVAYAKCGSLAEAEDIFDSMAGCNVVLWNAMITGYGINHEAHNAIKIYENMRDKDVKPNEVTFLCLFTACSRTSRLDNGREFLKDMTEDYHILQRSDHFTSIVDLFARSGRLSEAEKFLETLPCSPSKDTWTALLNSCKNHVQAGAGTRCFQQLLHIQPDCASSYVLASKLYASHGITTDGGNICSNDTRREDLSQQQCSSLLEKHVSGVKALSELHGEQHHNIYVNSPFLHLNSTTRCLAFCCNMHSQPHVLF</sequence>
<dbReference type="FunFam" id="1.25.40.10:FF:000031">
    <property type="entry name" value="Pentatricopeptide repeat-containing protein mitochondrial"/>
    <property type="match status" value="2"/>
</dbReference>
<feature type="repeat" description="PPR" evidence="2">
    <location>
        <begin position="174"/>
        <end position="208"/>
    </location>
</feature>
<evidence type="ECO:0000256" key="2">
    <source>
        <dbReference type="PROSITE-ProRule" id="PRU00708"/>
    </source>
</evidence>
<dbReference type="FunFam" id="1.25.40.10:FF:000344">
    <property type="entry name" value="Pentatricopeptide repeat-containing protein"/>
    <property type="match status" value="1"/>
</dbReference>
<feature type="repeat" description="PPR" evidence="2">
    <location>
        <begin position="376"/>
        <end position="410"/>
    </location>
</feature>
<comment type="caution">
    <text evidence="3">The sequence shown here is derived from an EMBL/GenBank/DDBJ whole genome shotgun (WGS) entry which is preliminary data.</text>
</comment>
<evidence type="ECO:0008006" key="5">
    <source>
        <dbReference type="Google" id="ProtNLM"/>
    </source>
</evidence>
<feature type="repeat" description="PPR" evidence="2">
    <location>
        <begin position="275"/>
        <end position="309"/>
    </location>
</feature>
<evidence type="ECO:0000313" key="3">
    <source>
        <dbReference type="EMBL" id="KAI5068823.1"/>
    </source>
</evidence>
<feature type="repeat" description="PPR" evidence="2">
    <location>
        <begin position="73"/>
        <end position="107"/>
    </location>
</feature>
<keyword evidence="1" id="KW-0677">Repeat</keyword>
<reference evidence="3" key="1">
    <citation type="submission" date="2021-01" db="EMBL/GenBank/DDBJ databases">
        <title>Adiantum capillus-veneris genome.</title>
        <authorList>
            <person name="Fang Y."/>
            <person name="Liao Q."/>
        </authorList>
    </citation>
    <scope>NUCLEOTIDE SEQUENCE</scope>
    <source>
        <strain evidence="3">H3</strain>
        <tissue evidence="3">Leaf</tissue>
    </source>
</reference>
<feature type="repeat" description="PPR" evidence="2">
    <location>
        <begin position="679"/>
        <end position="713"/>
    </location>
</feature>
<name>A0A9D4UK07_ADICA</name>
<dbReference type="InterPro" id="IPR050421">
    <property type="entry name" value="PPR"/>
</dbReference>
<proteinExistence type="predicted"/>
<dbReference type="GO" id="GO:0048731">
    <property type="term" value="P:system development"/>
    <property type="evidence" value="ECO:0007669"/>
    <property type="project" value="UniProtKB-ARBA"/>
</dbReference>
<gene>
    <name evidence="3" type="ORF">GOP47_0017168</name>
</gene>
<keyword evidence="4" id="KW-1185">Reference proteome</keyword>
<dbReference type="EMBL" id="JABFUD020000016">
    <property type="protein sequence ID" value="KAI5068823.1"/>
    <property type="molecule type" value="Genomic_DNA"/>
</dbReference>
<dbReference type="PANTHER" id="PTHR47928:SF146">
    <property type="entry name" value="DYW DOMAIN-CONTAINING PROTEIN"/>
    <property type="match status" value="1"/>
</dbReference>
<dbReference type="InterPro" id="IPR011990">
    <property type="entry name" value="TPR-like_helical_dom_sf"/>
</dbReference>
<evidence type="ECO:0000313" key="4">
    <source>
        <dbReference type="Proteomes" id="UP000886520"/>
    </source>
</evidence>
<dbReference type="FunFam" id="1.25.40.10:FF:000158">
    <property type="entry name" value="pentatricopeptide repeat-containing protein At2g33680"/>
    <property type="match status" value="1"/>
</dbReference>
<dbReference type="AlphaFoldDB" id="A0A9D4UK07"/>
<evidence type="ECO:0000256" key="1">
    <source>
        <dbReference type="ARBA" id="ARBA00022737"/>
    </source>
</evidence>